<dbReference type="RefSeq" id="WP_061531789.1">
    <property type="nucleotide sequence ID" value="NZ_CP013233.1"/>
</dbReference>
<dbReference type="OrthoDB" id="9911835at2"/>
<reference evidence="1 2" key="1">
    <citation type="submission" date="2015-11" db="EMBL/GenBank/DDBJ databases">
        <title>Exploring the genomic traits of fungus-feeding bacterial genus Collimonas.</title>
        <authorList>
            <person name="Song C."/>
            <person name="Schmidt R."/>
            <person name="de Jager V."/>
            <person name="Krzyzanowska D."/>
            <person name="Jongedijk E."/>
            <person name="Cankar K."/>
            <person name="Beekwilder J."/>
            <person name="van Veen A."/>
            <person name="de Boer W."/>
            <person name="van Veen J.A."/>
            <person name="Garbeva P."/>
        </authorList>
    </citation>
    <scope>NUCLEOTIDE SEQUENCE [LARGE SCALE GENOMIC DNA]</scope>
    <source>
        <strain evidence="1 2">Ter282</strain>
    </source>
</reference>
<evidence type="ECO:0000313" key="2">
    <source>
        <dbReference type="Proteomes" id="UP000071778"/>
    </source>
</evidence>
<sequence>MPLFTLPAPHDVADIIADQLDFLRVPSLAPDVREQVIDNCIIPVVLAMHACEMVCAAGELEQRVFAAFIGTLAAQADVEVNSSGAVKLRRLLN</sequence>
<gene>
    <name evidence="1" type="ORF">CAter282_0012</name>
</gene>
<evidence type="ECO:0000313" key="1">
    <source>
        <dbReference type="EMBL" id="AMP07836.1"/>
    </source>
</evidence>
<keyword evidence="2" id="KW-1185">Reference proteome</keyword>
<protein>
    <submittedName>
        <fullName evidence="1">Uncharacterized protein</fullName>
    </submittedName>
</protein>
<dbReference type="Proteomes" id="UP000071778">
    <property type="component" value="Chromosome"/>
</dbReference>
<dbReference type="AlphaFoldDB" id="A0A127QCX1"/>
<dbReference type="PATRIC" id="fig|279058.17.peg.15"/>
<name>A0A127QCX1_9BURK</name>
<accession>A0A127QCX1</accession>
<dbReference type="EMBL" id="CP013235">
    <property type="protein sequence ID" value="AMP07836.1"/>
    <property type="molecule type" value="Genomic_DNA"/>
</dbReference>
<organism evidence="1 2">
    <name type="scientific">Collimonas arenae</name>
    <dbReference type="NCBI Taxonomy" id="279058"/>
    <lineage>
        <taxon>Bacteria</taxon>
        <taxon>Pseudomonadati</taxon>
        <taxon>Pseudomonadota</taxon>
        <taxon>Betaproteobacteria</taxon>
        <taxon>Burkholderiales</taxon>
        <taxon>Oxalobacteraceae</taxon>
        <taxon>Collimonas</taxon>
    </lineage>
</organism>
<proteinExistence type="predicted"/>